<feature type="active site" description="Proton donor" evidence="4">
    <location>
        <position position="287"/>
    </location>
</feature>
<dbReference type="InterPro" id="IPR029058">
    <property type="entry name" value="AB_hydrolase_fold"/>
</dbReference>
<dbReference type="PANTHER" id="PTHR21661:SF35">
    <property type="entry name" value="EPOXIDE HYDROLASE"/>
    <property type="match status" value="1"/>
</dbReference>
<dbReference type="RefSeq" id="WP_183653883.1">
    <property type="nucleotide sequence ID" value="NZ_JACIBV010000001.1"/>
</dbReference>
<dbReference type="GeneID" id="95392098"/>
<comment type="similarity">
    <text evidence="1">Belongs to the peptidase S33 family.</text>
</comment>
<reference evidence="6 7" key="1">
    <citation type="submission" date="2020-08" db="EMBL/GenBank/DDBJ databases">
        <title>Sequencing the genomes of 1000 actinobacteria strains.</title>
        <authorList>
            <person name="Klenk H.-P."/>
        </authorList>
    </citation>
    <scope>NUCLEOTIDE SEQUENCE [LARGE SCALE GENOMIC DNA]</scope>
    <source>
        <strain evidence="6 7">DSM 44320</strain>
    </source>
</reference>
<dbReference type="Gene3D" id="3.40.50.1820">
    <property type="entry name" value="alpha/beta hydrolase"/>
    <property type="match status" value="1"/>
</dbReference>
<keyword evidence="7" id="KW-1185">Reference proteome</keyword>
<dbReference type="EMBL" id="JACIBV010000001">
    <property type="protein sequence ID" value="MBB3729930.1"/>
    <property type="molecule type" value="Genomic_DNA"/>
</dbReference>
<dbReference type="PANTHER" id="PTHR21661">
    <property type="entry name" value="EPOXIDE HYDROLASE 1-RELATED"/>
    <property type="match status" value="1"/>
</dbReference>
<dbReference type="SUPFAM" id="SSF53474">
    <property type="entry name" value="alpha/beta-Hydrolases"/>
    <property type="match status" value="1"/>
</dbReference>
<dbReference type="GO" id="GO:0004301">
    <property type="term" value="F:epoxide hydrolase activity"/>
    <property type="evidence" value="ECO:0007669"/>
    <property type="project" value="TreeGrafter"/>
</dbReference>
<evidence type="ECO:0000313" key="7">
    <source>
        <dbReference type="Proteomes" id="UP000579945"/>
    </source>
</evidence>
<organism evidence="6 7">
    <name type="scientific">Nonomuraea dietziae</name>
    <dbReference type="NCBI Taxonomy" id="65515"/>
    <lineage>
        <taxon>Bacteria</taxon>
        <taxon>Bacillati</taxon>
        <taxon>Actinomycetota</taxon>
        <taxon>Actinomycetes</taxon>
        <taxon>Streptosporangiales</taxon>
        <taxon>Streptosporangiaceae</taxon>
        <taxon>Nonomuraea</taxon>
    </lineage>
</organism>
<feature type="domain" description="Epoxide hydrolase N-terminal" evidence="5">
    <location>
        <begin position="4"/>
        <end position="109"/>
    </location>
</feature>
<dbReference type="InterPro" id="IPR016292">
    <property type="entry name" value="Epoxide_hydrolase"/>
</dbReference>
<evidence type="ECO:0000256" key="3">
    <source>
        <dbReference type="ARBA" id="ARBA00022801"/>
    </source>
</evidence>
<sequence length="360" mass="40303">MAEIRPFRVEIPQADLDDLQARLALTRFTDEVEGAGSDYGVSVEWVRSMVDYWRTGYDWRAWEAKLNAHPQFTTEIDGQNVHFIHVRSAKQDALPLILTHGWPGTVVEYLDVIEDLSQDFHLVIPSMPGFGFSGPTKEKGWNRFRIARAWAELMARLGYERYGAVGNDAGSFVSPEVGRVDSKHVVGVHVTQIFSFPSGDPAELQDLTEQEQAAMAHLQWFWENMGAFNQLQSQSPQTLAHAIADSPAGLLGWMGQLIGGHLDRDFTLTNIAIHWFYGTAGSSIRLYFEDAKAEHPAEPTTVPIGLAGFANDFQSIRRFAERDHKNIAQWNTYDTGGHYAAHEVPAVLAGDVRAFFTSLR</sequence>
<evidence type="ECO:0000256" key="4">
    <source>
        <dbReference type="PIRSR" id="PIRSR001112-1"/>
    </source>
</evidence>
<name>A0A7W5VDK6_9ACTN</name>
<gene>
    <name evidence="6" type="ORF">FHR33_005790</name>
</gene>
<keyword evidence="2" id="KW-0058">Aromatic hydrocarbons catabolism</keyword>
<dbReference type="PIRSF" id="PIRSF001112">
    <property type="entry name" value="Epoxide_hydrolase"/>
    <property type="match status" value="1"/>
</dbReference>
<keyword evidence="3" id="KW-0378">Hydrolase</keyword>
<dbReference type="GO" id="GO:0097176">
    <property type="term" value="P:epoxide metabolic process"/>
    <property type="evidence" value="ECO:0007669"/>
    <property type="project" value="TreeGrafter"/>
</dbReference>
<protein>
    <submittedName>
        <fullName evidence="6">Pimeloyl-ACP methyl ester carboxylesterase</fullName>
    </submittedName>
</protein>
<feature type="active site" description="Proton acceptor" evidence="4">
    <location>
        <position position="338"/>
    </location>
</feature>
<dbReference type="InterPro" id="IPR010497">
    <property type="entry name" value="Epoxide_hydro_N"/>
</dbReference>
<dbReference type="AlphaFoldDB" id="A0A7W5VDK6"/>
<feature type="active site" description="Nucleophile" evidence="4">
    <location>
        <position position="168"/>
    </location>
</feature>
<comment type="caution">
    <text evidence="6">The sequence shown here is derived from an EMBL/GenBank/DDBJ whole genome shotgun (WGS) entry which is preliminary data.</text>
</comment>
<proteinExistence type="inferred from homology"/>
<dbReference type="Proteomes" id="UP000579945">
    <property type="component" value="Unassembled WGS sequence"/>
</dbReference>
<evidence type="ECO:0000259" key="5">
    <source>
        <dbReference type="Pfam" id="PF06441"/>
    </source>
</evidence>
<evidence type="ECO:0000313" key="6">
    <source>
        <dbReference type="EMBL" id="MBB3729930.1"/>
    </source>
</evidence>
<accession>A0A7W5VDK6</accession>
<dbReference type="Pfam" id="PF06441">
    <property type="entry name" value="EHN"/>
    <property type="match status" value="1"/>
</dbReference>
<evidence type="ECO:0000256" key="1">
    <source>
        <dbReference type="ARBA" id="ARBA00010088"/>
    </source>
</evidence>
<evidence type="ECO:0000256" key="2">
    <source>
        <dbReference type="ARBA" id="ARBA00022797"/>
    </source>
</evidence>